<dbReference type="EMBL" id="JACIEV010000003">
    <property type="protein sequence ID" value="MBB4153472.1"/>
    <property type="molecule type" value="Genomic_DNA"/>
</dbReference>
<proteinExistence type="predicted"/>
<comment type="caution">
    <text evidence="2">The sequence shown here is derived from an EMBL/GenBank/DDBJ whole genome shotgun (WGS) entry which is preliminary data.</text>
</comment>
<accession>A0A840FA20</accession>
<feature type="transmembrane region" description="Helical" evidence="1">
    <location>
        <begin position="132"/>
        <end position="155"/>
    </location>
</feature>
<reference evidence="2 3" key="1">
    <citation type="submission" date="2020-08" db="EMBL/GenBank/DDBJ databases">
        <title>Genomic Encyclopedia of Type Strains, Phase IV (KMG-IV): sequencing the most valuable type-strain genomes for metagenomic binning, comparative biology and taxonomic classification.</title>
        <authorList>
            <person name="Goeker M."/>
        </authorList>
    </citation>
    <scope>NUCLEOTIDE SEQUENCE [LARGE SCALE GENOMIC DNA]</scope>
    <source>
        <strain evidence="2 3">YC6723</strain>
    </source>
</reference>
<dbReference type="SUPFAM" id="SSF141371">
    <property type="entry name" value="PilZ domain-like"/>
    <property type="match status" value="1"/>
</dbReference>
<organism evidence="2 3">
    <name type="scientific">Sphingomonas jinjuensis</name>
    <dbReference type="NCBI Taxonomy" id="535907"/>
    <lineage>
        <taxon>Bacteria</taxon>
        <taxon>Pseudomonadati</taxon>
        <taxon>Pseudomonadota</taxon>
        <taxon>Alphaproteobacteria</taxon>
        <taxon>Sphingomonadales</taxon>
        <taxon>Sphingomonadaceae</taxon>
        <taxon>Sphingomonas</taxon>
    </lineage>
</organism>
<gene>
    <name evidence="2" type="ORF">GGQ80_001374</name>
</gene>
<evidence type="ECO:0000313" key="2">
    <source>
        <dbReference type="EMBL" id="MBB4153472.1"/>
    </source>
</evidence>
<keyword evidence="3" id="KW-1185">Reference proteome</keyword>
<evidence type="ECO:0000256" key="1">
    <source>
        <dbReference type="SAM" id="Phobius"/>
    </source>
</evidence>
<keyword evidence="1" id="KW-0812">Transmembrane</keyword>
<protein>
    <recommendedName>
        <fullName evidence="4">PilZ domain-containing protein</fullName>
    </recommendedName>
</protein>
<sequence>MLMTALQSGLRPREPRVKVVVPCRMNVNGAWSDACIHNVSSRGLLVAGAKGAPAVGSYVDIRRGSLVMIGRVMWQKDRFFGVRVQDKVNARALVAEPRGRRKASRDGSEVSRSARALAHEGNVARRVERSRAIAAAFQSSLLVLGGGGAAVFVALEVYEALAAPMETVRQAMGG</sequence>
<evidence type="ECO:0008006" key="4">
    <source>
        <dbReference type="Google" id="ProtNLM"/>
    </source>
</evidence>
<evidence type="ECO:0000313" key="3">
    <source>
        <dbReference type="Proteomes" id="UP000529795"/>
    </source>
</evidence>
<dbReference type="Proteomes" id="UP000529795">
    <property type="component" value="Unassembled WGS sequence"/>
</dbReference>
<keyword evidence="1" id="KW-0472">Membrane</keyword>
<dbReference type="AlphaFoldDB" id="A0A840FA20"/>
<keyword evidence="1" id="KW-1133">Transmembrane helix</keyword>
<name>A0A840FA20_9SPHN</name>